<dbReference type="InterPro" id="IPR027796">
    <property type="entry name" value="OTT_1508_deam-like"/>
</dbReference>
<dbReference type="Proteomes" id="UP000265703">
    <property type="component" value="Unassembled WGS sequence"/>
</dbReference>
<reference evidence="2 3" key="1">
    <citation type="submission" date="2018-06" db="EMBL/GenBank/DDBJ databases">
        <title>Comparative genomics reveals the genomic features of Rhizophagus irregularis, R. cerebriforme, R. diaphanum and Gigaspora rosea, and their symbiotic lifestyle signature.</title>
        <authorList>
            <person name="Morin E."/>
            <person name="San Clemente H."/>
            <person name="Chen E.C.H."/>
            <person name="De La Providencia I."/>
            <person name="Hainaut M."/>
            <person name="Kuo A."/>
            <person name="Kohler A."/>
            <person name="Murat C."/>
            <person name="Tang N."/>
            <person name="Roy S."/>
            <person name="Loubradou J."/>
            <person name="Henrissat B."/>
            <person name="Grigoriev I.V."/>
            <person name="Corradi N."/>
            <person name="Roux C."/>
            <person name="Martin F.M."/>
        </authorList>
    </citation>
    <scope>NUCLEOTIDE SEQUENCE [LARGE SCALE GENOMIC DNA]</scope>
    <source>
        <strain evidence="2 3">DAOM 227022</strain>
    </source>
</reference>
<name>A0A397SBJ6_9GLOM</name>
<dbReference type="AlphaFoldDB" id="A0A397SBJ6"/>
<dbReference type="EMBL" id="QKYT01000551">
    <property type="protein sequence ID" value="RIA83673.1"/>
    <property type="molecule type" value="Genomic_DNA"/>
</dbReference>
<protein>
    <submittedName>
        <fullName evidence="2">Uncharacterized protein</fullName>
    </submittedName>
</protein>
<gene>
    <name evidence="2" type="ORF">C1645_833460</name>
</gene>
<sequence length="429" mass="49591">MDSEREKELYSKVCAASGIKFVAGEASDKTTRLTENDKFSCSLATLLARDDEVVVVMLKVSTNSCTVYIAKNDKWLEDDFTYIDRVKNYLKKISKIAPIPFEVVAAENDDALALLSEAIMYCTVKLKSRINKLKKDIKCQNKYVKSFIDYASIDTKNMDKIETYDLSITCFEYYNENRKQFKDLEKDSATPQFLKKFIGHIRKVGSYYGSWNRIISCACSAKFKILFSHFEVRLLEPKMTEQSIISWEDVIKEFITDHKKYEDFKSVCLNSDYKKDSLRFVYGDSIQLESADIKQTVKLHAEMNILTNKLINKEDKSRAFIGVSKKCCYLCGLYIRFAITKGYVINTSGIHRKLYHLWKFPDTDNAIFNDESLSYMIKNLNQIIRDETEHYTEEKVSPDNLGGSLGSSSHNANQKVRSRLRSLHKLIRK</sequence>
<evidence type="ECO:0000313" key="3">
    <source>
        <dbReference type="Proteomes" id="UP000265703"/>
    </source>
</evidence>
<keyword evidence="3" id="KW-1185">Reference proteome</keyword>
<evidence type="ECO:0000256" key="1">
    <source>
        <dbReference type="SAM" id="MobiDB-lite"/>
    </source>
</evidence>
<dbReference type="Pfam" id="PF14441">
    <property type="entry name" value="OTT_1508_deam"/>
    <property type="match status" value="1"/>
</dbReference>
<comment type="caution">
    <text evidence="2">The sequence shown here is derived from an EMBL/GenBank/DDBJ whole genome shotgun (WGS) entry which is preliminary data.</text>
</comment>
<evidence type="ECO:0000313" key="2">
    <source>
        <dbReference type="EMBL" id="RIA83673.1"/>
    </source>
</evidence>
<feature type="region of interest" description="Disordered" evidence="1">
    <location>
        <begin position="395"/>
        <end position="417"/>
    </location>
</feature>
<organism evidence="2 3">
    <name type="scientific">Glomus cerebriforme</name>
    <dbReference type="NCBI Taxonomy" id="658196"/>
    <lineage>
        <taxon>Eukaryota</taxon>
        <taxon>Fungi</taxon>
        <taxon>Fungi incertae sedis</taxon>
        <taxon>Mucoromycota</taxon>
        <taxon>Glomeromycotina</taxon>
        <taxon>Glomeromycetes</taxon>
        <taxon>Glomerales</taxon>
        <taxon>Glomeraceae</taxon>
        <taxon>Glomus</taxon>
    </lineage>
</organism>
<dbReference type="OrthoDB" id="2362608at2759"/>
<accession>A0A397SBJ6</accession>
<proteinExistence type="predicted"/>